<keyword evidence="2" id="KW-1185">Reference proteome</keyword>
<sequence>MKKCKNTTPNRIRTLHLLPNKRDTCHCTTVDVFVALLSSSTKFLPTRYLRIFPYCLPFSPPFPPTLLLLSLWNLSSYLSQPCVLEPRFSQQKRREIAVTQNGEPRSS</sequence>
<reference evidence="2" key="1">
    <citation type="journal article" date="2015" name="Nat. Genet.">
        <title>The genome and transcriptome of the zoonotic hookworm Ancylostoma ceylanicum identify infection-specific gene families.</title>
        <authorList>
            <person name="Schwarz E.M."/>
            <person name="Hu Y."/>
            <person name="Antoshechkin I."/>
            <person name="Miller M.M."/>
            <person name="Sternberg P.W."/>
            <person name="Aroian R.V."/>
        </authorList>
    </citation>
    <scope>NUCLEOTIDE SEQUENCE</scope>
    <source>
        <strain evidence="2">HY135</strain>
    </source>
</reference>
<evidence type="ECO:0000313" key="1">
    <source>
        <dbReference type="EMBL" id="EYC15665.1"/>
    </source>
</evidence>
<evidence type="ECO:0000313" key="2">
    <source>
        <dbReference type="Proteomes" id="UP000024635"/>
    </source>
</evidence>
<proteinExistence type="predicted"/>
<dbReference type="AlphaFoldDB" id="A0A016UKE7"/>
<comment type="caution">
    <text evidence="1">The sequence shown here is derived from an EMBL/GenBank/DDBJ whole genome shotgun (WGS) entry which is preliminary data.</text>
</comment>
<accession>A0A016UKE7</accession>
<name>A0A016UKE7_9BILA</name>
<dbReference type="EMBL" id="JARK01001372">
    <property type="protein sequence ID" value="EYC15665.1"/>
    <property type="molecule type" value="Genomic_DNA"/>
</dbReference>
<organism evidence="1 2">
    <name type="scientific">Ancylostoma ceylanicum</name>
    <dbReference type="NCBI Taxonomy" id="53326"/>
    <lineage>
        <taxon>Eukaryota</taxon>
        <taxon>Metazoa</taxon>
        <taxon>Ecdysozoa</taxon>
        <taxon>Nematoda</taxon>
        <taxon>Chromadorea</taxon>
        <taxon>Rhabditida</taxon>
        <taxon>Rhabditina</taxon>
        <taxon>Rhabditomorpha</taxon>
        <taxon>Strongyloidea</taxon>
        <taxon>Ancylostomatidae</taxon>
        <taxon>Ancylostomatinae</taxon>
        <taxon>Ancylostoma</taxon>
    </lineage>
</organism>
<dbReference type="Proteomes" id="UP000024635">
    <property type="component" value="Unassembled WGS sequence"/>
</dbReference>
<protein>
    <submittedName>
        <fullName evidence="1">Uncharacterized protein</fullName>
    </submittedName>
</protein>
<gene>
    <name evidence="1" type="primary">Acey_s0036.g3284</name>
    <name evidence="1" type="ORF">Y032_0036g3284</name>
</gene>